<dbReference type="InterPro" id="IPR048591">
    <property type="entry name" value="WDHD1/CFT4_hel"/>
</dbReference>
<dbReference type="Pfam" id="PF20946">
    <property type="entry name" value="Ctf4_C"/>
    <property type="match status" value="1"/>
</dbReference>
<feature type="compositionally biased region" description="Basic and acidic residues" evidence="5">
    <location>
        <begin position="51"/>
        <end position="67"/>
    </location>
</feature>
<dbReference type="GO" id="GO:0003682">
    <property type="term" value="F:chromatin binding"/>
    <property type="evidence" value="ECO:0007669"/>
    <property type="project" value="TreeGrafter"/>
</dbReference>
<comment type="subcellular location">
    <subcellularLocation>
        <location evidence="1">Nucleus</location>
    </subcellularLocation>
</comment>
<dbReference type="Gene3D" id="2.130.10.10">
    <property type="entry name" value="YVTN repeat-like/Quinoprotein amine dehydrogenase"/>
    <property type="match status" value="2"/>
</dbReference>
<comment type="caution">
    <text evidence="7">The sequence shown here is derived from an EMBL/GenBank/DDBJ whole genome shotgun (WGS) entry which is preliminary data.</text>
</comment>
<gene>
    <name evidence="7" type="ORF">HK103_006950</name>
</gene>
<dbReference type="GO" id="GO:0006261">
    <property type="term" value="P:DNA-templated DNA replication"/>
    <property type="evidence" value="ECO:0007669"/>
    <property type="project" value="TreeGrafter"/>
</dbReference>
<keyword evidence="4" id="KW-0539">Nucleus</keyword>
<dbReference type="PANTHER" id="PTHR19932">
    <property type="entry name" value="WD REPEAT AND HMG-BOX DNA BINDING PROTEIN"/>
    <property type="match status" value="1"/>
</dbReference>
<feature type="domain" description="SprT-like" evidence="6">
    <location>
        <begin position="148"/>
        <end position="319"/>
    </location>
</feature>
<feature type="compositionally biased region" description="Basic and acidic residues" evidence="5">
    <location>
        <begin position="1261"/>
        <end position="1270"/>
    </location>
</feature>
<keyword evidence="8" id="KW-1185">Reference proteome</keyword>
<dbReference type="GO" id="GO:0006281">
    <property type="term" value="P:DNA repair"/>
    <property type="evidence" value="ECO:0007669"/>
    <property type="project" value="TreeGrafter"/>
</dbReference>
<dbReference type="InterPro" id="IPR036322">
    <property type="entry name" value="WD40_repeat_dom_sf"/>
</dbReference>
<feature type="compositionally biased region" description="Low complexity" evidence="5">
    <location>
        <begin position="1176"/>
        <end position="1185"/>
    </location>
</feature>
<reference evidence="7" key="1">
    <citation type="submission" date="2020-05" db="EMBL/GenBank/DDBJ databases">
        <title>Phylogenomic resolution of chytrid fungi.</title>
        <authorList>
            <person name="Stajich J.E."/>
            <person name="Amses K."/>
            <person name="Simmons R."/>
            <person name="Seto K."/>
            <person name="Myers J."/>
            <person name="Bonds A."/>
            <person name="Quandt C.A."/>
            <person name="Barry K."/>
            <person name="Liu P."/>
            <person name="Grigoriev I."/>
            <person name="Longcore J.E."/>
            <person name="James T.Y."/>
        </authorList>
    </citation>
    <scope>NUCLEOTIDE SEQUENCE</scope>
    <source>
        <strain evidence="7">PLAUS21</strain>
    </source>
</reference>
<dbReference type="PANTHER" id="PTHR19932:SF10">
    <property type="entry name" value="WD REPEAT AND HMG-BOX DNA-BINDING PROTEIN 1"/>
    <property type="match status" value="1"/>
</dbReference>
<organism evidence="7 8">
    <name type="scientific">Boothiomyces macroporosus</name>
    <dbReference type="NCBI Taxonomy" id="261099"/>
    <lineage>
        <taxon>Eukaryota</taxon>
        <taxon>Fungi</taxon>
        <taxon>Fungi incertae sedis</taxon>
        <taxon>Chytridiomycota</taxon>
        <taxon>Chytridiomycota incertae sedis</taxon>
        <taxon>Chytridiomycetes</taxon>
        <taxon>Rhizophydiales</taxon>
        <taxon>Terramycetaceae</taxon>
        <taxon>Boothiomyces</taxon>
    </lineage>
</organism>
<dbReference type="GO" id="GO:0000278">
    <property type="term" value="P:mitotic cell cycle"/>
    <property type="evidence" value="ECO:0007669"/>
    <property type="project" value="TreeGrafter"/>
</dbReference>
<dbReference type="SUPFAM" id="SSF50978">
    <property type="entry name" value="WD40 repeat-like"/>
    <property type="match status" value="1"/>
</dbReference>
<dbReference type="InterPro" id="IPR001680">
    <property type="entry name" value="WD40_rpt"/>
</dbReference>
<sequence>MIGNPEEIEFISSKPISSSELKELQQQFIEFAEMEDEQLTEESSQPSVSEKPMREMVEEIYSDKADFDSEEDTPLRKRKMESPVNSVSIESVDEPKSPSKRQILDDDLMELPTNQGQSKESESKSINDKDSAIKALQQFSSQDIHEIESLDVSLLPDEDLLFDFDAKYKLYNRELFNNAIKGFEWSDGIISSNSANSNGVIKLSSRLCQYLSPRECINIMLHEMIHCYLAMAFGKPREHCEEFDQMMNLFNQDIHSNVTHDHSFPELPNPEYKWKCLGACSNLKPYMGHIGRKNNTRPGPNDKWFHKHSTECGGKIIPIKPAPRAAKLAGQKKIDSIDWSETDRRIVIAHKVIVSTCCGLHMLEQHLKPHQKKAITAGSDKISSNSTSLLQDGFADRNSGNTHSQSVSCLSVSDNFLVFGSEMTVSLFKVRPLKFVKTIAKTSGVVNCVVINDGGYIAVGSDEPQIYIYNAQIPDYKETLNHGNAVTSVDFHANKLISCGRDVKIWKKEHTTWKNIGNLDQGDIAKWNPSGEYFSVAKEKKVTVYNAKTFESVYSFDHQEILSALEYSPNGLYLACASANLLYIWHPQQSITDPVKKESNLAKISGITFHPSSNDLLFGDVEGNVGYWKEFLPSDLPHASKTPEKIPEDELFGVEDDIFNDVLIEHQAEEDEDMDEVDDFVVDDDGGGYAEEFRNERDVIRYQEREGKKALKELRREYNIQPANEQLSFPTHDIQEAFQPNSSPLKQNRQYLVFNDVGTVCAIESGTQFTMDVEFHDSSIRPFHFTDYNNYTLSSIGPSGVVFASQATAALTSLVYYRPFDNWANKSDWTFTLPKDESAQVVACTMSRVVVATNQQYIRVFSTSGIQVGIRSLSGPIVSMSGGNDLLFCVYHHAGVFHGNQSLAYFLLDMNTNQIVVQDMLPISPCSKLKWVGFSSLGYPCTFDSEGVLRGLFLNSGNMWTPLFDSKIFKKERVEEYWPVGVTESNFLCVVLKGNTHPNFPKPIINDLPLAIPLLEPENDTVKLEQQIIQSRLIFTETNNGEEAKIDKLTLQLLANACKNEQTQRALDLCDMLYLIESIDGAMKIAVFYQQPALGERMNHIKQKRLSEEKEEPEELYTRSSRFENTLVDDDFEPPVKHKKIRVEAPDYELFPQRDFDDHPSLSFPLDAPEPEPEIQKPYIPKSKPIPIPKAKHNDDILKPVSEEIKPKPLNPFGLDRAKKPMNPFGRPPAAEKVETEAKKRKQITLEGFVKKPSEAASKIRKVDRPESSEAAKNSTEMMEKFVQKVDDGPEMGEEREKTEELEKMLDEEKENEDSENIVAEKLAEMTSRPKGKGVAASNAGLAQFLYQK</sequence>
<feature type="compositionally biased region" description="Basic and acidic residues" evidence="5">
    <location>
        <begin position="1278"/>
        <end position="1307"/>
    </location>
</feature>
<dbReference type="InterPro" id="IPR022100">
    <property type="entry name" value="WDHD1/CFT4_beta-prop_2nd"/>
</dbReference>
<evidence type="ECO:0000256" key="1">
    <source>
        <dbReference type="ARBA" id="ARBA00004123"/>
    </source>
</evidence>
<feature type="region of interest" description="Disordered" evidence="5">
    <location>
        <begin position="1170"/>
        <end position="1317"/>
    </location>
</feature>
<evidence type="ECO:0000256" key="3">
    <source>
        <dbReference type="ARBA" id="ARBA00022737"/>
    </source>
</evidence>
<dbReference type="Pfam" id="PF12341">
    <property type="entry name" value="Mcl1_mid"/>
    <property type="match status" value="1"/>
</dbReference>
<feature type="compositionally biased region" description="Basic and acidic residues" evidence="5">
    <location>
        <begin position="1192"/>
        <end position="1207"/>
    </location>
</feature>
<accession>A0AAD5UL63</accession>
<dbReference type="Proteomes" id="UP001210925">
    <property type="component" value="Unassembled WGS sequence"/>
</dbReference>
<proteinExistence type="predicted"/>
<dbReference type="SMART" id="SM00731">
    <property type="entry name" value="SprT"/>
    <property type="match status" value="1"/>
</dbReference>
<dbReference type="Pfam" id="PF10263">
    <property type="entry name" value="SprT-like"/>
    <property type="match status" value="1"/>
</dbReference>
<evidence type="ECO:0000313" key="8">
    <source>
        <dbReference type="Proteomes" id="UP001210925"/>
    </source>
</evidence>
<dbReference type="InterPro" id="IPR015943">
    <property type="entry name" value="WD40/YVTN_repeat-like_dom_sf"/>
</dbReference>
<evidence type="ECO:0000256" key="2">
    <source>
        <dbReference type="ARBA" id="ARBA00022574"/>
    </source>
</evidence>
<dbReference type="EMBL" id="JADGKB010000008">
    <property type="protein sequence ID" value="KAJ3260995.1"/>
    <property type="molecule type" value="Genomic_DNA"/>
</dbReference>
<evidence type="ECO:0000256" key="4">
    <source>
        <dbReference type="ARBA" id="ARBA00023242"/>
    </source>
</evidence>
<keyword evidence="2" id="KW-0853">WD repeat</keyword>
<dbReference type="SMART" id="SM00320">
    <property type="entry name" value="WD40"/>
    <property type="match status" value="5"/>
</dbReference>
<name>A0AAD5UL63_9FUNG</name>
<keyword evidence="3" id="KW-0677">Repeat</keyword>
<protein>
    <recommendedName>
        <fullName evidence="6">SprT-like domain-containing protein</fullName>
    </recommendedName>
</protein>
<evidence type="ECO:0000259" key="6">
    <source>
        <dbReference type="SMART" id="SM00731"/>
    </source>
</evidence>
<dbReference type="GO" id="GO:0043596">
    <property type="term" value="C:nuclear replication fork"/>
    <property type="evidence" value="ECO:0007669"/>
    <property type="project" value="TreeGrafter"/>
</dbReference>
<dbReference type="Pfam" id="PF22934">
    <property type="entry name" value="SPRTN_ZBD"/>
    <property type="match status" value="1"/>
</dbReference>
<evidence type="ECO:0000313" key="7">
    <source>
        <dbReference type="EMBL" id="KAJ3260995.1"/>
    </source>
</evidence>
<dbReference type="InterPro" id="IPR006640">
    <property type="entry name" value="SprT-like_domain"/>
</dbReference>
<dbReference type="InterPro" id="IPR055220">
    <property type="entry name" value="SPRTN_ZBD"/>
</dbReference>
<evidence type="ECO:0000256" key="5">
    <source>
        <dbReference type="SAM" id="MobiDB-lite"/>
    </source>
</evidence>
<feature type="region of interest" description="Disordered" evidence="5">
    <location>
        <begin position="35"/>
        <end position="106"/>
    </location>
</feature>